<evidence type="ECO:0000256" key="8">
    <source>
        <dbReference type="ARBA" id="ARBA00022679"/>
    </source>
</evidence>
<comment type="catalytic activity">
    <reaction evidence="1">
        <text>ATP + protein L-histidine = ADP + protein N-phospho-L-histidine.</text>
        <dbReference type="EC" id="2.7.13.3"/>
    </reaction>
</comment>
<evidence type="ECO:0000256" key="7">
    <source>
        <dbReference type="ARBA" id="ARBA00022490"/>
    </source>
</evidence>
<keyword evidence="19" id="KW-1185">Reference proteome</keyword>
<dbReference type="Gene3D" id="1.20.5.1930">
    <property type="match status" value="1"/>
</dbReference>
<evidence type="ECO:0000256" key="3">
    <source>
        <dbReference type="ARBA" id="ARBA00004496"/>
    </source>
</evidence>
<evidence type="ECO:0000256" key="14">
    <source>
        <dbReference type="ARBA" id="ARBA00024827"/>
    </source>
</evidence>
<comment type="cofactor">
    <cofactor evidence="2">
        <name>[4Fe-4S] cluster</name>
        <dbReference type="ChEBI" id="CHEBI:49883"/>
    </cofactor>
</comment>
<keyword evidence="8" id="KW-0808">Transferase</keyword>
<dbReference type="SMART" id="SM00387">
    <property type="entry name" value="HATPase_c"/>
    <property type="match status" value="1"/>
</dbReference>
<proteinExistence type="predicted"/>
<dbReference type="InterPro" id="IPR003594">
    <property type="entry name" value="HATPase_dom"/>
</dbReference>
<evidence type="ECO:0000256" key="5">
    <source>
        <dbReference type="ARBA" id="ARBA00017322"/>
    </source>
</evidence>
<organism evidence="18 19">
    <name type="scientific">Azohydromonas lata</name>
    <dbReference type="NCBI Taxonomy" id="45677"/>
    <lineage>
        <taxon>Bacteria</taxon>
        <taxon>Pseudomonadati</taxon>
        <taxon>Pseudomonadota</taxon>
        <taxon>Betaproteobacteria</taxon>
        <taxon>Burkholderiales</taxon>
        <taxon>Sphaerotilaceae</taxon>
        <taxon>Azohydromonas</taxon>
    </lineage>
</organism>
<evidence type="ECO:0000256" key="9">
    <source>
        <dbReference type="ARBA" id="ARBA00022723"/>
    </source>
</evidence>
<keyword evidence="10 18" id="KW-0418">Kinase</keyword>
<evidence type="ECO:0000313" key="19">
    <source>
        <dbReference type="Proteomes" id="UP001293718"/>
    </source>
</evidence>
<dbReference type="InterPro" id="IPR011712">
    <property type="entry name" value="Sig_transdc_His_kin_sub3_dim/P"/>
</dbReference>
<dbReference type="Pfam" id="PF07730">
    <property type="entry name" value="HisKA_3"/>
    <property type="match status" value="1"/>
</dbReference>
<evidence type="ECO:0000259" key="17">
    <source>
        <dbReference type="PROSITE" id="PS50109"/>
    </source>
</evidence>
<dbReference type="Proteomes" id="UP001293718">
    <property type="component" value="Unassembled WGS sequence"/>
</dbReference>
<accession>A0ABU5IQE1</accession>
<evidence type="ECO:0000256" key="15">
    <source>
        <dbReference type="ARBA" id="ARBA00030800"/>
    </source>
</evidence>
<evidence type="ECO:0000256" key="4">
    <source>
        <dbReference type="ARBA" id="ARBA00012438"/>
    </source>
</evidence>
<keyword evidence="6" id="KW-0004">4Fe-4S</keyword>
<comment type="subcellular location">
    <subcellularLocation>
        <location evidence="3">Cytoplasm</location>
    </subcellularLocation>
</comment>
<evidence type="ECO:0000256" key="10">
    <source>
        <dbReference type="ARBA" id="ARBA00022777"/>
    </source>
</evidence>
<dbReference type="InterPro" id="IPR004358">
    <property type="entry name" value="Sig_transdc_His_kin-like_C"/>
</dbReference>
<keyword evidence="9" id="KW-0479">Metal-binding</keyword>
<comment type="function">
    <text evidence="14">Member of the two-component regulatory system NreB/NreC involved in the control of dissimilatory nitrate/nitrite reduction in response to oxygen. NreB functions as a direct oxygen sensor histidine kinase which is autophosphorylated, in the absence of oxygen, probably at the conserved histidine residue, and transfers its phosphate group probably to a conserved aspartate residue of NreC. NreB/NreC activates the expression of the nitrate (narGHJI) and nitrite (nir) reductase operons, as well as the putative nitrate transporter gene narT.</text>
</comment>
<dbReference type="EC" id="2.7.13.3" evidence="4"/>
<evidence type="ECO:0000256" key="16">
    <source>
        <dbReference type="SAM" id="MobiDB-lite"/>
    </source>
</evidence>
<evidence type="ECO:0000256" key="12">
    <source>
        <dbReference type="ARBA" id="ARBA00023012"/>
    </source>
</evidence>
<dbReference type="PROSITE" id="PS50109">
    <property type="entry name" value="HIS_KIN"/>
    <property type="match status" value="1"/>
</dbReference>
<feature type="region of interest" description="Disordered" evidence="16">
    <location>
        <begin position="309"/>
        <end position="330"/>
    </location>
</feature>
<evidence type="ECO:0000256" key="6">
    <source>
        <dbReference type="ARBA" id="ARBA00022485"/>
    </source>
</evidence>
<evidence type="ECO:0000256" key="1">
    <source>
        <dbReference type="ARBA" id="ARBA00000085"/>
    </source>
</evidence>
<dbReference type="InterPro" id="IPR036890">
    <property type="entry name" value="HATPase_C_sf"/>
</dbReference>
<dbReference type="PANTHER" id="PTHR24421">
    <property type="entry name" value="NITRATE/NITRITE SENSOR PROTEIN NARX-RELATED"/>
    <property type="match status" value="1"/>
</dbReference>
<protein>
    <recommendedName>
        <fullName evidence="5">Oxygen sensor histidine kinase NreB</fullName>
        <ecNumber evidence="4">2.7.13.3</ecNumber>
    </recommendedName>
    <alternativeName>
        <fullName evidence="15">Nitrogen regulation protein B</fullName>
    </alternativeName>
</protein>
<keyword evidence="11" id="KW-0408">Iron</keyword>
<evidence type="ECO:0000256" key="11">
    <source>
        <dbReference type="ARBA" id="ARBA00023004"/>
    </source>
</evidence>
<dbReference type="Pfam" id="PF02518">
    <property type="entry name" value="HATPase_c"/>
    <property type="match status" value="1"/>
</dbReference>
<name>A0ABU5IQE1_9BURK</name>
<feature type="domain" description="Histidine kinase" evidence="17">
    <location>
        <begin position="221"/>
        <end position="309"/>
    </location>
</feature>
<dbReference type="PRINTS" id="PR00344">
    <property type="entry name" value="BCTRLSENSOR"/>
</dbReference>
<dbReference type="SUPFAM" id="SSF55874">
    <property type="entry name" value="ATPase domain of HSP90 chaperone/DNA topoisomerase II/histidine kinase"/>
    <property type="match status" value="1"/>
</dbReference>
<keyword evidence="12" id="KW-0902">Two-component regulatory system</keyword>
<sequence>MQPADAAPSEPLQAAEQLLIQQCRLALQQRQQGGPGAERAARLLRTMQESLALMRETSRLIGELKAQAGAAQASSVLGVDADALPLGPASAPPPALQPAFEALERARLVEEERRRIARELHDTVGQQLCALRLTVADLQSATSGALLGKRLALLTRLAEAADMELDRAVFSLHPPALAQRDLVDAASGHVADWSRLFGVPVDFFAIGLEKRQLPRPVGATVYRVLQEALTNIAKHAHATRVSVALSARDGQLSLCVEDDGSGFVPEATPGHRLGLRGMRERIAALGGRLELESAPGQGTTLLVHIPLQPRPAAGTPRRLPATTAGEVAGG</sequence>
<dbReference type="Gene3D" id="3.30.565.10">
    <property type="entry name" value="Histidine kinase-like ATPase, C-terminal domain"/>
    <property type="match status" value="1"/>
</dbReference>
<keyword evidence="13" id="KW-0411">Iron-sulfur</keyword>
<evidence type="ECO:0000313" key="18">
    <source>
        <dbReference type="EMBL" id="MDZ5461126.1"/>
    </source>
</evidence>
<dbReference type="InterPro" id="IPR005467">
    <property type="entry name" value="His_kinase_dom"/>
</dbReference>
<dbReference type="InterPro" id="IPR050482">
    <property type="entry name" value="Sensor_HK_TwoCompSys"/>
</dbReference>
<evidence type="ECO:0000256" key="2">
    <source>
        <dbReference type="ARBA" id="ARBA00001966"/>
    </source>
</evidence>
<comment type="caution">
    <text evidence="18">The sequence shown here is derived from an EMBL/GenBank/DDBJ whole genome shotgun (WGS) entry which is preliminary data.</text>
</comment>
<dbReference type="GO" id="GO:0016301">
    <property type="term" value="F:kinase activity"/>
    <property type="evidence" value="ECO:0007669"/>
    <property type="project" value="UniProtKB-KW"/>
</dbReference>
<reference evidence="18 19" key="1">
    <citation type="submission" date="2023-11" db="EMBL/GenBank/DDBJ databases">
        <title>Draft genome of Azohydromonas lata strain H1 (DSM1123), a polyhydroxyalkanoate producer.</title>
        <authorList>
            <person name="Traversa D."/>
            <person name="D'Addabbo P."/>
            <person name="Pazzani C."/>
            <person name="Manzari C."/>
            <person name="Chiara M."/>
            <person name="Scrascia M."/>
        </authorList>
    </citation>
    <scope>NUCLEOTIDE SEQUENCE [LARGE SCALE GENOMIC DNA]</scope>
    <source>
        <strain evidence="18 19">H1</strain>
    </source>
</reference>
<dbReference type="CDD" id="cd16917">
    <property type="entry name" value="HATPase_UhpB-NarQ-NarX-like"/>
    <property type="match status" value="1"/>
</dbReference>
<evidence type="ECO:0000256" key="13">
    <source>
        <dbReference type="ARBA" id="ARBA00023014"/>
    </source>
</evidence>
<gene>
    <name evidence="18" type="ORF">SM757_31595</name>
</gene>
<dbReference type="RefSeq" id="WP_322468384.1">
    <property type="nucleotide sequence ID" value="NZ_JAXOJX010000098.1"/>
</dbReference>
<keyword evidence="7" id="KW-0963">Cytoplasm</keyword>
<dbReference type="EMBL" id="JAXOJX010000098">
    <property type="protein sequence ID" value="MDZ5461126.1"/>
    <property type="molecule type" value="Genomic_DNA"/>
</dbReference>